<proteinExistence type="predicted"/>
<keyword evidence="2" id="KW-1185">Reference proteome</keyword>
<protein>
    <submittedName>
        <fullName evidence="1">Uncharacterized protein</fullName>
    </submittedName>
</protein>
<organism evidence="1 2">
    <name type="scientific">Halteria grandinella</name>
    <dbReference type="NCBI Taxonomy" id="5974"/>
    <lineage>
        <taxon>Eukaryota</taxon>
        <taxon>Sar</taxon>
        <taxon>Alveolata</taxon>
        <taxon>Ciliophora</taxon>
        <taxon>Intramacronucleata</taxon>
        <taxon>Spirotrichea</taxon>
        <taxon>Stichotrichia</taxon>
        <taxon>Sporadotrichida</taxon>
        <taxon>Halteriidae</taxon>
        <taxon>Halteria</taxon>
    </lineage>
</organism>
<comment type="caution">
    <text evidence="1">The sequence shown here is derived from an EMBL/GenBank/DDBJ whole genome shotgun (WGS) entry which is preliminary data.</text>
</comment>
<reference evidence="1" key="1">
    <citation type="submission" date="2019-06" db="EMBL/GenBank/DDBJ databases">
        <authorList>
            <person name="Zheng W."/>
        </authorList>
    </citation>
    <scope>NUCLEOTIDE SEQUENCE</scope>
    <source>
        <strain evidence="1">QDHG01</strain>
    </source>
</reference>
<accession>A0A8J8P555</accession>
<gene>
    <name evidence="1" type="ORF">FGO68_gene5042</name>
</gene>
<dbReference type="EMBL" id="RRYP01000316">
    <property type="protein sequence ID" value="TNV87616.1"/>
    <property type="molecule type" value="Genomic_DNA"/>
</dbReference>
<evidence type="ECO:0000313" key="1">
    <source>
        <dbReference type="EMBL" id="TNV87616.1"/>
    </source>
</evidence>
<name>A0A8J8P555_HALGN</name>
<dbReference type="Proteomes" id="UP000785679">
    <property type="component" value="Unassembled WGS sequence"/>
</dbReference>
<sequence length="608" mass="69801">MRYYGLSLLISLRKSRLLPKQMSLRILRHMQGKMRKNLKVQDLLQRSLIQQNLCKNLLENLHLSLAKNRSTLKYQAQYLLTFRNLGKTMTSASYHILRCFFSGEQAFPDFQGEMWNKELTMKLTHIQQQTKGAILSRIIEVNPLKSLSFKNFENMLLSSLESEGNSVTIEKVLLAKLINGFKQHPSCSQRKPLDDDPLYSSINKLSQTTVLSLTETSASTKAEKLNIKLKNRLLFEDPNAKLSRCQDCFSILDQVHQPPSSESIIEKYNPQDSQALYSQYCKLLKIIPDLSPTLSLLEQLDKCYQNSRKQSDFELSSLLMKFLTQVDLEVQNIQNRSQRGDGMMIKAGGINQESDESRIKEAVMQDIQKQAENKINERRTRRHDLNAIKRRIEGILTKQIQIKIKHIQERELPVYETAIKNLKYGMANHELQHLSDAYPLRHMNKVKDYASGSKMSSTLFQNLGTGQKQGLKSIVKKQAKSLIQNKTITKISLTQLQPLIDKSEFVFLEDDDQSINVRLIFRDKKTQLCGPPKIISEAVLLTFSITQKQLLLMRRQGKQLENQKIVMAGAIEFDHMKLIKIINEMERSKAAYLLNSVKQEGVKGGAGR</sequence>
<dbReference type="AlphaFoldDB" id="A0A8J8P555"/>
<evidence type="ECO:0000313" key="2">
    <source>
        <dbReference type="Proteomes" id="UP000785679"/>
    </source>
</evidence>